<gene>
    <name evidence="2" type="ORF">KI809_08775</name>
</gene>
<dbReference type="RefSeq" id="WP_214171170.1">
    <property type="nucleotide sequence ID" value="NZ_JAHCVJ010000003.1"/>
</dbReference>
<protein>
    <submittedName>
        <fullName evidence="2">Uncharacterized protein</fullName>
    </submittedName>
</protein>
<dbReference type="AlphaFoldDB" id="A0AAW4L4A8"/>
<keyword evidence="1" id="KW-0812">Transmembrane</keyword>
<evidence type="ECO:0000313" key="2">
    <source>
        <dbReference type="EMBL" id="MBT0664392.1"/>
    </source>
</evidence>
<dbReference type="EMBL" id="JAHCVJ010000003">
    <property type="protein sequence ID" value="MBT0664392.1"/>
    <property type="molecule type" value="Genomic_DNA"/>
</dbReference>
<keyword evidence="1" id="KW-1133">Transmembrane helix</keyword>
<keyword evidence="1" id="KW-0472">Membrane</keyword>
<reference evidence="2 3" key="1">
    <citation type="submission" date="2021-05" db="EMBL/GenBank/DDBJ databases">
        <title>The draft genome of Geobacter pelophilus DSM 12255.</title>
        <authorList>
            <person name="Xu Z."/>
            <person name="Masuda Y."/>
            <person name="Itoh H."/>
            <person name="Senoo K."/>
        </authorList>
    </citation>
    <scope>NUCLEOTIDE SEQUENCE [LARGE SCALE GENOMIC DNA]</scope>
    <source>
        <strain evidence="2 3">DSM 12255</strain>
    </source>
</reference>
<feature type="transmembrane region" description="Helical" evidence="1">
    <location>
        <begin position="59"/>
        <end position="77"/>
    </location>
</feature>
<accession>A0AAW4L4A8</accession>
<dbReference type="Proteomes" id="UP000811899">
    <property type="component" value="Unassembled WGS sequence"/>
</dbReference>
<organism evidence="2 3">
    <name type="scientific">Geoanaerobacter pelophilus</name>
    <dbReference type="NCBI Taxonomy" id="60036"/>
    <lineage>
        <taxon>Bacteria</taxon>
        <taxon>Pseudomonadati</taxon>
        <taxon>Thermodesulfobacteriota</taxon>
        <taxon>Desulfuromonadia</taxon>
        <taxon>Geobacterales</taxon>
        <taxon>Geobacteraceae</taxon>
        <taxon>Geoanaerobacter</taxon>
    </lineage>
</organism>
<feature type="transmembrane region" description="Helical" evidence="1">
    <location>
        <begin position="6"/>
        <end position="24"/>
    </location>
</feature>
<proteinExistence type="predicted"/>
<sequence length="96" mass="10748">MKTVIELIILIPLFIVFYQFYCYSITATGKEKQNKCLALGIVSSTVGITSLAYHTTISVFGGLILIMFGLRLIAHGLDRIDKKIFIDRYDDDNTPG</sequence>
<name>A0AAW4L4A8_9BACT</name>
<comment type="caution">
    <text evidence="2">The sequence shown here is derived from an EMBL/GenBank/DDBJ whole genome shotgun (WGS) entry which is preliminary data.</text>
</comment>
<keyword evidence="3" id="KW-1185">Reference proteome</keyword>
<evidence type="ECO:0000256" key="1">
    <source>
        <dbReference type="SAM" id="Phobius"/>
    </source>
</evidence>
<evidence type="ECO:0000313" key="3">
    <source>
        <dbReference type="Proteomes" id="UP000811899"/>
    </source>
</evidence>